<organism evidence="5 6">
    <name type="scientific">Protomyces lactucae-debilis</name>
    <dbReference type="NCBI Taxonomy" id="2754530"/>
    <lineage>
        <taxon>Eukaryota</taxon>
        <taxon>Fungi</taxon>
        <taxon>Dikarya</taxon>
        <taxon>Ascomycota</taxon>
        <taxon>Taphrinomycotina</taxon>
        <taxon>Taphrinomycetes</taxon>
        <taxon>Taphrinales</taxon>
        <taxon>Protomycetaceae</taxon>
        <taxon>Protomyces</taxon>
    </lineage>
</organism>
<comment type="subcellular location">
    <subcellularLocation>
        <location evidence="1">Nucleus</location>
        <location evidence="1">Nucleolus</location>
    </subcellularLocation>
</comment>
<keyword evidence="2" id="KW-0539">Nucleus</keyword>
<name>A0A1Y2FV65_PROLT</name>
<dbReference type="InterPro" id="IPR014810">
    <property type="entry name" value="Fcf2_C"/>
</dbReference>
<dbReference type="Proteomes" id="UP000193685">
    <property type="component" value="Unassembled WGS sequence"/>
</dbReference>
<evidence type="ECO:0000313" key="5">
    <source>
        <dbReference type="EMBL" id="ORY87882.1"/>
    </source>
</evidence>
<dbReference type="GO" id="GO:0003723">
    <property type="term" value="F:RNA binding"/>
    <property type="evidence" value="ECO:0007669"/>
    <property type="project" value="TreeGrafter"/>
</dbReference>
<reference evidence="5 6" key="1">
    <citation type="submission" date="2016-07" db="EMBL/GenBank/DDBJ databases">
        <title>Pervasive Adenine N6-methylation of Active Genes in Fungi.</title>
        <authorList>
            <consortium name="DOE Joint Genome Institute"/>
            <person name="Mondo S.J."/>
            <person name="Dannebaum R.O."/>
            <person name="Kuo R.C."/>
            <person name="Labutti K."/>
            <person name="Haridas S."/>
            <person name="Kuo A."/>
            <person name="Salamov A."/>
            <person name="Ahrendt S.R."/>
            <person name="Lipzen A."/>
            <person name="Sullivan W."/>
            <person name="Andreopoulos W.B."/>
            <person name="Clum A."/>
            <person name="Lindquist E."/>
            <person name="Daum C."/>
            <person name="Ramamoorthy G.K."/>
            <person name="Gryganskyi A."/>
            <person name="Culley D."/>
            <person name="Magnuson J.K."/>
            <person name="James T.Y."/>
            <person name="O'Malley M.A."/>
            <person name="Stajich J.E."/>
            <person name="Spatafora J.W."/>
            <person name="Visel A."/>
            <person name="Grigoriev I.V."/>
        </authorList>
    </citation>
    <scope>NUCLEOTIDE SEQUENCE [LARGE SCALE GENOMIC DNA]</scope>
    <source>
        <strain evidence="5 6">12-1054</strain>
    </source>
</reference>
<proteinExistence type="predicted"/>
<dbReference type="GO" id="GO:0006396">
    <property type="term" value="P:RNA processing"/>
    <property type="evidence" value="ECO:0007669"/>
    <property type="project" value="TreeGrafter"/>
</dbReference>
<dbReference type="STRING" id="56484.A0A1Y2FV65"/>
<gene>
    <name evidence="5" type="ORF">BCR37DRAFT_375833</name>
</gene>
<evidence type="ECO:0000259" key="4">
    <source>
        <dbReference type="Pfam" id="PF08698"/>
    </source>
</evidence>
<keyword evidence="6" id="KW-1185">Reference proteome</keyword>
<dbReference type="OMA" id="HYRKENT"/>
<sequence>MPKRKVDDVLAETHTPSQRILRNTQAASKQTALVATEQAGASIPSQATALALTTVDYEDEDEQDLDALLDAATTALKAQQAAQNPRTTPQNAPLMVAKDGVVKLDPGIFHAETEKLSAAQAAQRAKEKGTDWFELKTPELTESLKRDLQILRMRSILDPKRHYRKENTRTVGADAKKLAGPRFEVGTLLADATESAAHKIRRKDQRQTIVEELLADGDRRAYLKRKQAEIDQQKRSGGKKFYKGVKDRRGSRFSKAAN</sequence>
<dbReference type="AlphaFoldDB" id="A0A1Y2FV65"/>
<dbReference type="GeneID" id="63785059"/>
<evidence type="ECO:0000256" key="1">
    <source>
        <dbReference type="ARBA" id="ARBA00004604"/>
    </source>
</evidence>
<dbReference type="Pfam" id="PF08698">
    <property type="entry name" value="Fcf2"/>
    <property type="match status" value="1"/>
</dbReference>
<protein>
    <submittedName>
        <fullName evidence="5">Fcf2 pre-rRNA processing-domain-containing protein</fullName>
    </submittedName>
</protein>
<accession>A0A1Y2FV65</accession>
<feature type="domain" description="Fcf2 pre-rRNA processing C-terminal" evidence="4">
    <location>
        <begin position="125"/>
        <end position="226"/>
    </location>
</feature>
<dbReference type="OrthoDB" id="427886at2759"/>
<comment type="caution">
    <text evidence="5">The sequence shown here is derived from an EMBL/GenBank/DDBJ whole genome shotgun (WGS) entry which is preliminary data.</text>
</comment>
<feature type="region of interest" description="Disordered" evidence="3">
    <location>
        <begin position="227"/>
        <end position="258"/>
    </location>
</feature>
<dbReference type="RefSeq" id="XP_040728377.1">
    <property type="nucleotide sequence ID" value="XM_040868460.1"/>
</dbReference>
<evidence type="ECO:0000256" key="2">
    <source>
        <dbReference type="ARBA" id="ARBA00023242"/>
    </source>
</evidence>
<dbReference type="PANTHER" id="PTHR21686:SF12">
    <property type="entry name" value="DEOXYNUCLEOTIDYLTRANSFERASE TERMINAL-INTERACTING PROTEIN 2"/>
    <property type="match status" value="1"/>
</dbReference>
<dbReference type="EMBL" id="MCFI01000001">
    <property type="protein sequence ID" value="ORY87882.1"/>
    <property type="molecule type" value="Genomic_DNA"/>
</dbReference>
<dbReference type="GO" id="GO:0005730">
    <property type="term" value="C:nucleolus"/>
    <property type="evidence" value="ECO:0007669"/>
    <property type="project" value="UniProtKB-SubCell"/>
</dbReference>
<dbReference type="InterPro" id="IPR039883">
    <property type="entry name" value="Fcf2/DNTTIP2"/>
</dbReference>
<evidence type="ECO:0000313" key="6">
    <source>
        <dbReference type="Proteomes" id="UP000193685"/>
    </source>
</evidence>
<dbReference type="PANTHER" id="PTHR21686">
    <property type="entry name" value="DEOXYNUCLEOTIDYLTRANSFERASE TERMINAL-INTERACTING PROTEIN 2"/>
    <property type="match status" value="1"/>
</dbReference>
<evidence type="ECO:0000256" key="3">
    <source>
        <dbReference type="SAM" id="MobiDB-lite"/>
    </source>
</evidence>